<feature type="region of interest" description="Disordered" evidence="5">
    <location>
        <begin position="128"/>
        <end position="186"/>
    </location>
</feature>
<dbReference type="Pfam" id="PF10273">
    <property type="entry name" value="WGG"/>
    <property type="match status" value="1"/>
</dbReference>
<evidence type="ECO:0000313" key="7">
    <source>
        <dbReference type="WBParaSite" id="MBELARI_LOCUS8393"/>
    </source>
</evidence>
<sequence length="186" mass="21002">MQSSSGSSSSFDGVEWNRIVNRVLNAWGGYQLAVQMDAGGPDTKEKHEWFASVLAEHIHEKKGLKIDNLEEWMENILYTDFDLVLEDDSINPTSHILLELHSYLKTNNRMRLEQLLATLPNEEEIRKAANESRGLDDGASTSGDEDAEMQENAENEAETSGPRVPKEKQPRTVTDDDGWTTIVKRK</sequence>
<dbReference type="AlphaFoldDB" id="A0AAF3FMJ3"/>
<accession>A0AAF3FMJ3</accession>
<feature type="compositionally biased region" description="Basic and acidic residues" evidence="5">
    <location>
        <begin position="164"/>
        <end position="174"/>
    </location>
</feature>
<organism evidence="6 7">
    <name type="scientific">Mesorhabditis belari</name>
    <dbReference type="NCBI Taxonomy" id="2138241"/>
    <lineage>
        <taxon>Eukaryota</taxon>
        <taxon>Metazoa</taxon>
        <taxon>Ecdysozoa</taxon>
        <taxon>Nematoda</taxon>
        <taxon>Chromadorea</taxon>
        <taxon>Rhabditida</taxon>
        <taxon>Rhabditina</taxon>
        <taxon>Rhabditomorpha</taxon>
        <taxon>Rhabditoidea</taxon>
        <taxon>Rhabditidae</taxon>
        <taxon>Mesorhabditinae</taxon>
        <taxon>Mesorhabditis</taxon>
    </lineage>
</organism>
<evidence type="ECO:0000256" key="1">
    <source>
        <dbReference type="ARBA" id="ARBA00002210"/>
    </source>
</evidence>
<comment type="function">
    <text evidence="1">May be involved in 20S pre-rRNA processing.</text>
</comment>
<protein>
    <recommendedName>
        <fullName evidence="3">Pre-rRNA-processing protein TSR2 homolog</fullName>
    </recommendedName>
</protein>
<comment type="similarity">
    <text evidence="2">Belongs to the TSR2 family.</text>
</comment>
<proteinExistence type="inferred from homology"/>
<evidence type="ECO:0000256" key="2">
    <source>
        <dbReference type="ARBA" id="ARBA00006524"/>
    </source>
</evidence>
<evidence type="ECO:0000256" key="3">
    <source>
        <dbReference type="ARBA" id="ARBA00017551"/>
    </source>
</evidence>
<dbReference type="PANTHER" id="PTHR21250">
    <property type="entry name" value="PRE-RRNA-PROCESSING PROTEIN TSR2 HOMOLOG"/>
    <property type="match status" value="1"/>
</dbReference>
<dbReference type="Proteomes" id="UP000887575">
    <property type="component" value="Unassembled WGS sequence"/>
</dbReference>
<dbReference type="GO" id="GO:0006364">
    <property type="term" value="P:rRNA processing"/>
    <property type="evidence" value="ECO:0007669"/>
    <property type="project" value="UniProtKB-KW"/>
</dbReference>
<evidence type="ECO:0000313" key="6">
    <source>
        <dbReference type="Proteomes" id="UP000887575"/>
    </source>
</evidence>
<name>A0AAF3FMJ3_9BILA</name>
<feature type="compositionally biased region" description="Acidic residues" evidence="5">
    <location>
        <begin position="143"/>
        <end position="157"/>
    </location>
</feature>
<evidence type="ECO:0000256" key="4">
    <source>
        <dbReference type="ARBA" id="ARBA00022552"/>
    </source>
</evidence>
<keyword evidence="4" id="KW-0698">rRNA processing</keyword>
<reference evidence="7" key="1">
    <citation type="submission" date="2024-02" db="UniProtKB">
        <authorList>
            <consortium name="WormBaseParasite"/>
        </authorList>
    </citation>
    <scope>IDENTIFICATION</scope>
</reference>
<dbReference type="WBParaSite" id="MBELARI_LOCUS8393">
    <property type="protein sequence ID" value="MBELARI_LOCUS8393"/>
    <property type="gene ID" value="MBELARI_LOCUS8393"/>
</dbReference>
<dbReference type="InterPro" id="IPR019398">
    <property type="entry name" value="Pre-rRNA_process_TSR2"/>
</dbReference>
<evidence type="ECO:0000256" key="5">
    <source>
        <dbReference type="SAM" id="MobiDB-lite"/>
    </source>
</evidence>
<keyword evidence="6" id="KW-1185">Reference proteome</keyword>